<keyword evidence="3" id="KW-0949">S-adenosyl-L-methionine</keyword>
<gene>
    <name evidence="4" type="ORF">FNL38_10144</name>
</gene>
<dbReference type="InterPro" id="IPR008715">
    <property type="entry name" value="SAM-MeTfrase_NodS-like"/>
</dbReference>
<keyword evidence="2" id="KW-0808">Transferase</keyword>
<organism evidence="4">
    <name type="scientific">Nocardia globerula</name>
    <dbReference type="NCBI Taxonomy" id="1818"/>
    <lineage>
        <taxon>Bacteria</taxon>
        <taxon>Bacillati</taxon>
        <taxon>Actinomycetota</taxon>
        <taxon>Actinomycetes</taxon>
        <taxon>Mycobacteriales</taxon>
        <taxon>Nocardiaceae</taxon>
        <taxon>Nocardia</taxon>
    </lineage>
</organism>
<evidence type="ECO:0000256" key="1">
    <source>
        <dbReference type="ARBA" id="ARBA00022603"/>
    </source>
</evidence>
<dbReference type="GO" id="GO:0008757">
    <property type="term" value="F:S-adenosylmethionine-dependent methyltransferase activity"/>
    <property type="evidence" value="ECO:0007669"/>
    <property type="project" value="InterPro"/>
</dbReference>
<name>A0A652YVH3_NOCGL</name>
<evidence type="ECO:0000313" key="4">
    <source>
        <dbReference type="EMBL" id="TYQ07679.1"/>
    </source>
</evidence>
<dbReference type="PANTHER" id="PTHR43464:SF19">
    <property type="entry name" value="UBIQUINONE BIOSYNTHESIS O-METHYLTRANSFERASE, MITOCHONDRIAL"/>
    <property type="match status" value="1"/>
</dbReference>
<dbReference type="AlphaFoldDB" id="A0A652YVH3"/>
<keyword evidence="1" id="KW-0489">Methyltransferase</keyword>
<dbReference type="InterPro" id="IPR029063">
    <property type="entry name" value="SAM-dependent_MTases_sf"/>
</dbReference>
<evidence type="ECO:0000256" key="2">
    <source>
        <dbReference type="ARBA" id="ARBA00022679"/>
    </source>
</evidence>
<evidence type="ECO:0000256" key="3">
    <source>
        <dbReference type="ARBA" id="ARBA00022691"/>
    </source>
</evidence>
<comment type="caution">
    <text evidence="4">The sequence shown here is derived from an EMBL/GenBank/DDBJ whole genome shotgun (WGS) entry which is preliminary data.</text>
</comment>
<dbReference type="GO" id="GO:0009312">
    <property type="term" value="P:oligosaccharide biosynthetic process"/>
    <property type="evidence" value="ECO:0007669"/>
    <property type="project" value="InterPro"/>
</dbReference>
<dbReference type="EMBL" id="VNIQ01000001">
    <property type="protein sequence ID" value="TYQ07679.1"/>
    <property type="molecule type" value="Genomic_DNA"/>
</dbReference>
<dbReference type="GO" id="GO:0032259">
    <property type="term" value="P:methylation"/>
    <property type="evidence" value="ECO:0007669"/>
    <property type="project" value="UniProtKB-KW"/>
</dbReference>
<dbReference type="Gene3D" id="3.40.50.150">
    <property type="entry name" value="Vaccinia Virus protein VP39"/>
    <property type="match status" value="1"/>
</dbReference>
<dbReference type="CDD" id="cd02440">
    <property type="entry name" value="AdoMet_MTases"/>
    <property type="match status" value="1"/>
</dbReference>
<reference evidence="4" key="1">
    <citation type="submission" date="2019-07" db="EMBL/GenBank/DDBJ databases">
        <title>Genomic Encyclopedia of Type Strains, Phase IV (KMG-IV): sequencing the most valuable type-strain genomes for metagenomic binning, comparative biology and taxonomic classification.</title>
        <authorList>
            <person name="Goeker M."/>
        </authorList>
    </citation>
    <scope>NUCLEOTIDE SEQUENCE</scope>
    <source>
        <strain evidence="4">DSM 44596</strain>
    </source>
</reference>
<dbReference type="SUPFAM" id="SSF53335">
    <property type="entry name" value="S-adenosyl-L-methionine-dependent methyltransferases"/>
    <property type="match status" value="1"/>
</dbReference>
<accession>A0A652YVH3</accession>
<dbReference type="Pfam" id="PF05401">
    <property type="entry name" value="NodS"/>
    <property type="match status" value="1"/>
</dbReference>
<sequence length="205" mass="23126">MSDPQLPPDYFDKMYAAQSDPWDFETRWYEKRKYALTTAMLPKPRYRSAFEPGCSIGVLTKMLADRCDAVIATDIVPSALETARRRLSGYNVEFREWALGDDTWPDATFDLIVLSEIGYYLSIEKLTEAMGRTVEHLEPGGTLVCAHWRHIVPEYPQAGDGVHSLVRQTPGLAQLATYQDEDVVIDVLVKDSRQPQSVARAEGLV</sequence>
<dbReference type="PANTHER" id="PTHR43464">
    <property type="entry name" value="METHYLTRANSFERASE"/>
    <property type="match status" value="1"/>
</dbReference>
<proteinExistence type="predicted"/>
<protein>
    <submittedName>
        <fullName evidence="4">Nodulation protein S (NodS)</fullName>
    </submittedName>
</protein>